<proteinExistence type="predicted"/>
<accession>A0AAD5RV10</accession>
<name>A0AAD5RV10_9PEZI</name>
<dbReference type="EMBL" id="JAKWBI020000044">
    <property type="protein sequence ID" value="KAJ2904800.1"/>
    <property type="molecule type" value="Genomic_DNA"/>
</dbReference>
<comment type="caution">
    <text evidence="1">The sequence shown here is derived from an EMBL/GenBank/DDBJ whole genome shotgun (WGS) entry which is preliminary data.</text>
</comment>
<organism evidence="1 2">
    <name type="scientific">Zalerion maritima</name>
    <dbReference type="NCBI Taxonomy" id="339359"/>
    <lineage>
        <taxon>Eukaryota</taxon>
        <taxon>Fungi</taxon>
        <taxon>Dikarya</taxon>
        <taxon>Ascomycota</taxon>
        <taxon>Pezizomycotina</taxon>
        <taxon>Sordariomycetes</taxon>
        <taxon>Lulworthiomycetidae</taxon>
        <taxon>Lulworthiales</taxon>
        <taxon>Lulworthiaceae</taxon>
        <taxon>Zalerion</taxon>
    </lineage>
</organism>
<evidence type="ECO:0000313" key="2">
    <source>
        <dbReference type="Proteomes" id="UP001201980"/>
    </source>
</evidence>
<gene>
    <name evidence="1" type="ORF">MKZ38_007156</name>
</gene>
<sequence length="123" mass="13046">MVIQTETSVDPYPTPTWGFIQLQDEKPGMDASLDAALHPTTSVPHTKCSGEFEVNIDGQFELTAALGCVAIRSIGHLDALGFSSACAASDITPRRHSVGHPVPYLAIAAMGNRDTSRGTYLSS</sequence>
<dbReference type="Proteomes" id="UP001201980">
    <property type="component" value="Unassembled WGS sequence"/>
</dbReference>
<protein>
    <submittedName>
        <fullName evidence="1">Uncharacterized protein</fullName>
    </submittedName>
</protein>
<reference evidence="1" key="1">
    <citation type="submission" date="2022-07" db="EMBL/GenBank/DDBJ databases">
        <title>Draft genome sequence of Zalerion maritima ATCC 34329, a (micro)plastics degrading marine fungus.</title>
        <authorList>
            <person name="Paco A."/>
            <person name="Goncalves M.F.M."/>
            <person name="Rocha-Santos T.A.P."/>
            <person name="Alves A."/>
        </authorList>
    </citation>
    <scope>NUCLEOTIDE SEQUENCE</scope>
    <source>
        <strain evidence="1">ATCC 34329</strain>
    </source>
</reference>
<evidence type="ECO:0000313" key="1">
    <source>
        <dbReference type="EMBL" id="KAJ2904800.1"/>
    </source>
</evidence>
<dbReference type="AlphaFoldDB" id="A0AAD5RV10"/>
<keyword evidence="2" id="KW-1185">Reference proteome</keyword>